<evidence type="ECO:0000313" key="3">
    <source>
        <dbReference type="Proteomes" id="UP000732378"/>
    </source>
</evidence>
<dbReference type="Proteomes" id="UP000732378">
    <property type="component" value="Unassembled WGS sequence"/>
</dbReference>
<evidence type="ECO:0000313" key="2">
    <source>
        <dbReference type="EMBL" id="MBM7508704.1"/>
    </source>
</evidence>
<proteinExistence type="predicted"/>
<dbReference type="RefSeq" id="WP_193668162.1">
    <property type="nucleotide sequence ID" value="NZ_JACDTV010000004.1"/>
</dbReference>
<keyword evidence="3" id="KW-1185">Reference proteome</keyword>
<dbReference type="EMBL" id="JAFBBZ010000001">
    <property type="protein sequence ID" value="MBM7508704.1"/>
    <property type="molecule type" value="Genomic_DNA"/>
</dbReference>
<feature type="region of interest" description="Disordered" evidence="1">
    <location>
        <begin position="71"/>
        <end position="95"/>
    </location>
</feature>
<gene>
    <name evidence="2" type="ORF">JOE61_002518</name>
</gene>
<evidence type="ECO:0000256" key="1">
    <source>
        <dbReference type="SAM" id="MobiDB-lite"/>
    </source>
</evidence>
<sequence length="95" mass="9939">MSVHLAWSTSPLPEPPQREDWDSVRLIDPHLLLVHGTCSADEVLAVLREAVPADVALLVVPLTGAVAASGLPDDGEQWLRSRVSGPTGARGPTGG</sequence>
<name>A0ABS2MBY4_9ACTN</name>
<comment type="caution">
    <text evidence="2">The sequence shown here is derived from an EMBL/GenBank/DDBJ whole genome shotgun (WGS) entry which is preliminary data.</text>
</comment>
<reference evidence="2 3" key="1">
    <citation type="submission" date="2021-01" db="EMBL/GenBank/DDBJ databases">
        <title>Sequencing the genomes of 1000 actinobacteria strains.</title>
        <authorList>
            <person name="Klenk H.-P."/>
        </authorList>
    </citation>
    <scope>NUCLEOTIDE SEQUENCE [LARGE SCALE GENOMIC DNA]</scope>
    <source>
        <strain evidence="2 3">DSM 18239</strain>
    </source>
</reference>
<organism evidence="2 3">
    <name type="scientific">Nocardioides salarius</name>
    <dbReference type="NCBI Taxonomy" id="374513"/>
    <lineage>
        <taxon>Bacteria</taxon>
        <taxon>Bacillati</taxon>
        <taxon>Actinomycetota</taxon>
        <taxon>Actinomycetes</taxon>
        <taxon>Propionibacteriales</taxon>
        <taxon>Nocardioidaceae</taxon>
        <taxon>Nocardioides</taxon>
    </lineage>
</organism>
<protein>
    <submittedName>
        <fullName evidence="2">Uncharacterized protein</fullName>
    </submittedName>
</protein>
<feature type="region of interest" description="Disordered" evidence="1">
    <location>
        <begin position="1"/>
        <end position="20"/>
    </location>
</feature>
<accession>A0ABS2MBY4</accession>